<organism evidence="2 3">
    <name type="scientific">Bugula neritina</name>
    <name type="common">Brown bryozoan</name>
    <name type="synonym">Sertularia neritina</name>
    <dbReference type="NCBI Taxonomy" id="10212"/>
    <lineage>
        <taxon>Eukaryota</taxon>
        <taxon>Metazoa</taxon>
        <taxon>Spiralia</taxon>
        <taxon>Lophotrochozoa</taxon>
        <taxon>Bryozoa</taxon>
        <taxon>Gymnolaemata</taxon>
        <taxon>Cheilostomatida</taxon>
        <taxon>Flustrina</taxon>
        <taxon>Buguloidea</taxon>
        <taxon>Bugulidae</taxon>
        <taxon>Bugula</taxon>
    </lineage>
</organism>
<sequence>MVTAEHAEGAAQFTHWSADEAEQRVTEPADDKIVCGKCAASFSLRNVQLFLEHKAEECPGSLTESLVDKVQEATKASEGASAATFDLRLFACCHCEFIAESSHLFLQHLKEFHKLLLCDEIQGDSESVARQVIQRQSSINQYRGKPLSQAFLPQDLPAAKRFNSFSHTLSRKRPFYGETSHDEQKVGSKAMLKYLSAMWE</sequence>
<keyword evidence="3" id="KW-1185">Reference proteome</keyword>
<comment type="caution">
    <text evidence="2">The sequence shown here is derived from an EMBL/GenBank/DDBJ whole genome shotgun (WGS) entry which is preliminary data.</text>
</comment>
<evidence type="ECO:0000313" key="3">
    <source>
        <dbReference type="Proteomes" id="UP000593567"/>
    </source>
</evidence>
<proteinExistence type="predicted"/>
<reference evidence="2" key="1">
    <citation type="submission" date="2020-06" db="EMBL/GenBank/DDBJ databases">
        <title>Draft genome of Bugula neritina, a colonial animal packing powerful symbionts and potential medicines.</title>
        <authorList>
            <person name="Rayko M."/>
        </authorList>
    </citation>
    <scope>NUCLEOTIDE SEQUENCE [LARGE SCALE GENOMIC DNA]</scope>
    <source>
        <strain evidence="2">Kwan_BN1</strain>
    </source>
</reference>
<evidence type="ECO:0000259" key="1">
    <source>
        <dbReference type="Pfam" id="PF25491"/>
    </source>
</evidence>
<dbReference type="InterPro" id="IPR057448">
    <property type="entry name" value="BCL-11A_Znf_CCHC"/>
</dbReference>
<feature type="domain" description="BCL-11A-like CCHC zinc finger" evidence="1">
    <location>
        <begin position="33"/>
        <end position="58"/>
    </location>
</feature>
<dbReference type="AlphaFoldDB" id="A0A7J7KN81"/>
<gene>
    <name evidence="2" type="ORF">EB796_002058</name>
</gene>
<dbReference type="Pfam" id="PF25491">
    <property type="entry name" value="CCHC_BCL-11A"/>
    <property type="match status" value="1"/>
</dbReference>
<evidence type="ECO:0000313" key="2">
    <source>
        <dbReference type="EMBL" id="KAF6039640.1"/>
    </source>
</evidence>
<protein>
    <recommendedName>
        <fullName evidence="1">BCL-11A-like CCHC zinc finger domain-containing protein</fullName>
    </recommendedName>
</protein>
<dbReference type="EMBL" id="VXIV02000228">
    <property type="protein sequence ID" value="KAF6039640.1"/>
    <property type="molecule type" value="Genomic_DNA"/>
</dbReference>
<name>A0A7J7KN81_BUGNE</name>
<dbReference type="Proteomes" id="UP000593567">
    <property type="component" value="Unassembled WGS sequence"/>
</dbReference>
<accession>A0A7J7KN81</accession>